<feature type="domain" description="Gfo/Idh/MocA-like oxidoreductase N-terminal" evidence="1">
    <location>
        <begin position="5"/>
        <end position="127"/>
    </location>
</feature>
<dbReference type="Gene3D" id="3.40.50.720">
    <property type="entry name" value="NAD(P)-binding Rossmann-like Domain"/>
    <property type="match status" value="1"/>
</dbReference>
<reference evidence="3" key="1">
    <citation type="journal article" date="2017" name="Genome Announc.">
        <title>Draft Genome Sequence of Terrimicrobium sacchariphilum NM-5T, a Facultative Anaerobic Soil Bacterium of the Class Spartobacteria.</title>
        <authorList>
            <person name="Qiu Y.L."/>
            <person name="Tourlousse D.M."/>
            <person name="Matsuura N."/>
            <person name="Ohashi A."/>
            <person name="Sekiguchi Y."/>
        </authorList>
    </citation>
    <scope>NUCLEOTIDE SEQUENCE [LARGE SCALE GENOMIC DNA]</scope>
    <source>
        <strain evidence="3">NM-5</strain>
    </source>
</reference>
<sequence length="333" mass="36249">MSVSICLIGCGVHATVAHGPSLHHLAREESGIVLSACCDLDAAKAEDFRRTFGFRRSYSSIERMLEEETPDALCLILPPERAVVIMGSLAVHQIPILLEKPPGLTVHDVEMLNEVASRHGTPVQVGFNRRFMPLLTRAQQLLSDLINPEAIWQVNYDMIRWQRTEADFSITAIHGLDASGFVARSPAAKARFHYQSLPPGVTATTVEADCASGALVRCNFLPVGGATLERISIHGSQTSATVDLPIWGSSDKPGLLRIWHNDSLILEERGEGGPDHVQWGFAAQMKAFLDAVRAGAPLRPSLEDAIQPVWLMESMRHGLYESSAPSLAAHAQA</sequence>
<protein>
    <submittedName>
        <fullName evidence="2">Predicted dehydrogenase</fullName>
    </submittedName>
</protein>
<dbReference type="InterPro" id="IPR051317">
    <property type="entry name" value="Gfo/Idh/MocA_oxidoreduct"/>
</dbReference>
<organism evidence="2 3">
    <name type="scientific">Terrimicrobium sacchariphilum</name>
    <dbReference type="NCBI Taxonomy" id="690879"/>
    <lineage>
        <taxon>Bacteria</taxon>
        <taxon>Pseudomonadati</taxon>
        <taxon>Verrucomicrobiota</taxon>
        <taxon>Terrimicrobiia</taxon>
        <taxon>Terrimicrobiales</taxon>
        <taxon>Terrimicrobiaceae</taxon>
        <taxon>Terrimicrobium</taxon>
    </lineage>
</organism>
<dbReference type="AlphaFoldDB" id="A0A146G404"/>
<dbReference type="Pfam" id="PF01408">
    <property type="entry name" value="GFO_IDH_MocA"/>
    <property type="match status" value="1"/>
</dbReference>
<evidence type="ECO:0000313" key="2">
    <source>
        <dbReference type="EMBL" id="GAT32535.1"/>
    </source>
</evidence>
<evidence type="ECO:0000313" key="3">
    <source>
        <dbReference type="Proteomes" id="UP000076023"/>
    </source>
</evidence>
<dbReference type="PANTHER" id="PTHR43708">
    <property type="entry name" value="CONSERVED EXPRESSED OXIDOREDUCTASE (EUROFUNG)"/>
    <property type="match status" value="1"/>
</dbReference>
<dbReference type="RefSeq" id="WP_153811296.1">
    <property type="nucleotide sequence ID" value="NZ_BDCO01000002.1"/>
</dbReference>
<dbReference type="Gene3D" id="3.30.360.10">
    <property type="entry name" value="Dihydrodipicolinate Reductase, domain 2"/>
    <property type="match status" value="1"/>
</dbReference>
<dbReference type="OrthoDB" id="9815825at2"/>
<accession>A0A146G404</accession>
<proteinExistence type="predicted"/>
<dbReference type="InterPro" id="IPR036291">
    <property type="entry name" value="NAD(P)-bd_dom_sf"/>
</dbReference>
<dbReference type="GO" id="GO:0000166">
    <property type="term" value="F:nucleotide binding"/>
    <property type="evidence" value="ECO:0007669"/>
    <property type="project" value="InterPro"/>
</dbReference>
<dbReference type="EMBL" id="BDCO01000002">
    <property type="protein sequence ID" value="GAT32535.1"/>
    <property type="molecule type" value="Genomic_DNA"/>
</dbReference>
<evidence type="ECO:0000259" key="1">
    <source>
        <dbReference type="Pfam" id="PF01408"/>
    </source>
</evidence>
<comment type="caution">
    <text evidence="2">The sequence shown here is derived from an EMBL/GenBank/DDBJ whole genome shotgun (WGS) entry which is preliminary data.</text>
</comment>
<keyword evidence="3" id="KW-1185">Reference proteome</keyword>
<name>A0A146G404_TERSA</name>
<gene>
    <name evidence="2" type="ORF">TSACC_2934</name>
</gene>
<dbReference type="InterPro" id="IPR000683">
    <property type="entry name" value="Gfo/Idh/MocA-like_OxRdtase_N"/>
</dbReference>
<dbReference type="Proteomes" id="UP000076023">
    <property type="component" value="Unassembled WGS sequence"/>
</dbReference>
<dbReference type="PANTHER" id="PTHR43708:SF8">
    <property type="entry name" value="OXIDOREDUCTASE"/>
    <property type="match status" value="1"/>
</dbReference>
<dbReference type="InParanoid" id="A0A146G404"/>
<dbReference type="STRING" id="690879.TSACC_2934"/>
<dbReference type="SUPFAM" id="SSF51735">
    <property type="entry name" value="NAD(P)-binding Rossmann-fold domains"/>
    <property type="match status" value="1"/>
</dbReference>